<dbReference type="STRING" id="270498.CHK_2695"/>
<name>A0A0M2NHH4_9FIRM</name>
<dbReference type="CDD" id="cd02440">
    <property type="entry name" value="AdoMet_MTases"/>
    <property type="match status" value="1"/>
</dbReference>
<dbReference type="Pfam" id="PF01170">
    <property type="entry name" value="UPF0020"/>
    <property type="match status" value="1"/>
</dbReference>
<keyword evidence="3" id="KW-1185">Reference proteome</keyword>
<dbReference type="Gene3D" id="3.40.50.150">
    <property type="entry name" value="Vaccinia Virus protein VP39"/>
    <property type="match status" value="1"/>
</dbReference>
<evidence type="ECO:0000259" key="1">
    <source>
        <dbReference type="Pfam" id="PF01170"/>
    </source>
</evidence>
<dbReference type="EMBL" id="LAYJ01000116">
    <property type="protein sequence ID" value="KKI49887.1"/>
    <property type="molecule type" value="Genomic_DNA"/>
</dbReference>
<dbReference type="AlphaFoldDB" id="A0A0M2NHH4"/>
<accession>A0A0M2NHH4</accession>
<evidence type="ECO:0000313" key="2">
    <source>
        <dbReference type="EMBL" id="KKI49887.1"/>
    </source>
</evidence>
<dbReference type="InterPro" id="IPR000241">
    <property type="entry name" value="RlmKL-like_Mtase"/>
</dbReference>
<proteinExistence type="predicted"/>
<dbReference type="Proteomes" id="UP000034076">
    <property type="component" value="Unassembled WGS sequence"/>
</dbReference>
<gene>
    <name evidence="2" type="ORF">CHK_2695</name>
</gene>
<evidence type="ECO:0000313" key="3">
    <source>
        <dbReference type="Proteomes" id="UP000034076"/>
    </source>
</evidence>
<sequence length="492" mass="55483">MNIQNFVENYHTLPASERKEGLAEIIKGEKLQTVFNLVRGSSARAALRVIADADSRAADFVKANIDGILKILRTGDAKMRMHAAQIIGNTCASQYLDDLIDAIMHEQTMFTLPSYLLAIGRAKNDRAKRFLDSYQLRSDLEKHREEEKAALDKALAGFIIRKKARVRVLPNDIVVLASPNLNVTYSQCKDAGLSPKKFGKYIAVSGLTNFYDIYQLRAYTDAYIYFGCAPVAQLPEFLAQRERAIMQRTGVTGYRLEVRSVSHEVRLDLIKKCVAAMNELINTPSSYSIEILIEMDGDMAQVFLNPLTDERFSYRKKAISASVNPGVAASVCAYASEFFNPDARVLDNFCGSGTMLYERGFYPHHSLTGADINMTAVEAAKENSRYAHVHPQFHYIDCLKFTAKRYDEIIVNMPFGLRVGNHSRNERLYRSYFTILPEILTDEGLAVLYTHEKNLTENLIKSNGRFNVLKRATFDAGGLYPAVYVIRKKKTK</sequence>
<dbReference type="GO" id="GO:0030488">
    <property type="term" value="P:tRNA methylation"/>
    <property type="evidence" value="ECO:0007669"/>
    <property type="project" value="TreeGrafter"/>
</dbReference>
<keyword evidence="2" id="KW-0808">Transferase</keyword>
<dbReference type="InterPro" id="IPR029063">
    <property type="entry name" value="SAM-dependent_MTases_sf"/>
</dbReference>
<dbReference type="OrthoDB" id="1637728at2"/>
<dbReference type="GO" id="GO:0016423">
    <property type="term" value="F:tRNA (guanine) methyltransferase activity"/>
    <property type="evidence" value="ECO:0007669"/>
    <property type="project" value="TreeGrafter"/>
</dbReference>
<dbReference type="RefSeq" id="WP_046444490.1">
    <property type="nucleotide sequence ID" value="NZ_LAYJ01000116.1"/>
</dbReference>
<dbReference type="SUPFAM" id="SSF53335">
    <property type="entry name" value="S-adenosyl-L-methionine-dependent methyltransferases"/>
    <property type="match status" value="1"/>
</dbReference>
<reference evidence="2 3" key="1">
    <citation type="submission" date="2015-04" db="EMBL/GenBank/DDBJ databases">
        <title>Draft genome sequence of bacteremic isolate Catabacter hongkongensis type strain HKU16T.</title>
        <authorList>
            <person name="Lau S.K."/>
            <person name="Teng J.L."/>
            <person name="Huang Y."/>
            <person name="Curreem S.O."/>
            <person name="Tsui S.K."/>
            <person name="Woo P.C."/>
        </authorList>
    </citation>
    <scope>NUCLEOTIDE SEQUENCE [LARGE SCALE GENOMIC DNA]</scope>
    <source>
        <strain evidence="2 3">HKU16</strain>
    </source>
</reference>
<dbReference type="PANTHER" id="PTHR14911">
    <property type="entry name" value="THUMP DOMAIN-CONTAINING"/>
    <property type="match status" value="1"/>
</dbReference>
<comment type="caution">
    <text evidence="2">The sequence shown here is derived from an EMBL/GenBank/DDBJ whole genome shotgun (WGS) entry which is preliminary data.</text>
</comment>
<keyword evidence="2" id="KW-0489">Methyltransferase</keyword>
<protein>
    <submittedName>
        <fullName evidence="2">Putative N6-adenine-specific RNA methylase containing THUMP domain</fullName>
    </submittedName>
</protein>
<dbReference type="PANTHER" id="PTHR14911:SF13">
    <property type="entry name" value="TRNA (GUANINE(6)-N2)-METHYLTRANSFERASE THUMP3"/>
    <property type="match status" value="1"/>
</dbReference>
<feature type="domain" description="Ribosomal RNA large subunit methyltransferase K/L-like methyltransferase" evidence="1">
    <location>
        <begin position="314"/>
        <end position="466"/>
    </location>
</feature>
<organism evidence="2 3">
    <name type="scientific">Christensenella hongkongensis</name>
    <dbReference type="NCBI Taxonomy" id="270498"/>
    <lineage>
        <taxon>Bacteria</taxon>
        <taxon>Bacillati</taxon>
        <taxon>Bacillota</taxon>
        <taxon>Clostridia</taxon>
        <taxon>Christensenellales</taxon>
        <taxon>Christensenellaceae</taxon>
        <taxon>Christensenella</taxon>
    </lineage>
</organism>